<feature type="compositionally biased region" description="Basic residues" evidence="1">
    <location>
        <begin position="83"/>
        <end position="93"/>
    </location>
</feature>
<dbReference type="AlphaFoldDB" id="A0A183GQY0"/>
<evidence type="ECO:0000256" key="1">
    <source>
        <dbReference type="SAM" id="MobiDB-lite"/>
    </source>
</evidence>
<name>A0A183GQY0_HELPZ</name>
<accession>A0A183GQY0</accession>
<reference evidence="3" key="1">
    <citation type="submission" date="2019-09" db="UniProtKB">
        <authorList>
            <consortium name="WormBaseParasite"/>
        </authorList>
    </citation>
    <scope>IDENTIFICATION</scope>
</reference>
<dbReference type="Proteomes" id="UP000050761">
    <property type="component" value="Unassembled WGS sequence"/>
</dbReference>
<organism evidence="2 3">
    <name type="scientific">Heligmosomoides polygyrus</name>
    <name type="common">Parasitic roundworm</name>
    <dbReference type="NCBI Taxonomy" id="6339"/>
    <lineage>
        <taxon>Eukaryota</taxon>
        <taxon>Metazoa</taxon>
        <taxon>Ecdysozoa</taxon>
        <taxon>Nematoda</taxon>
        <taxon>Chromadorea</taxon>
        <taxon>Rhabditida</taxon>
        <taxon>Rhabditina</taxon>
        <taxon>Rhabditomorpha</taxon>
        <taxon>Strongyloidea</taxon>
        <taxon>Heligmosomidae</taxon>
        <taxon>Heligmosomoides</taxon>
    </lineage>
</organism>
<feature type="compositionally biased region" description="Basic and acidic residues" evidence="1">
    <location>
        <begin position="56"/>
        <end position="73"/>
    </location>
</feature>
<feature type="compositionally biased region" description="Basic and acidic residues" evidence="1">
    <location>
        <begin position="94"/>
        <end position="106"/>
    </location>
</feature>
<protein>
    <submittedName>
        <fullName evidence="3">Rab-GAP TBC domain-containing protein</fullName>
    </submittedName>
</protein>
<dbReference type="WBParaSite" id="HPBE_0002510001-mRNA-1">
    <property type="protein sequence ID" value="HPBE_0002510001-mRNA-1"/>
    <property type="gene ID" value="HPBE_0002510001"/>
</dbReference>
<evidence type="ECO:0000313" key="3">
    <source>
        <dbReference type="WBParaSite" id="HPBE_0002510001-mRNA-1"/>
    </source>
</evidence>
<evidence type="ECO:0000313" key="2">
    <source>
        <dbReference type="Proteomes" id="UP000050761"/>
    </source>
</evidence>
<proteinExistence type="predicted"/>
<keyword evidence="2" id="KW-1185">Reference proteome</keyword>
<sequence>LRIFEDDAFISVSANYKNIDSDEEKEDIAIISSITKEMEETIRKAPKFRRAFQPIDEVKQEPESPPPEKDNTKHNGSSSAASKSHKSPRKERRISRDKSPPKRHEDAGLVARLRSGFIALVCCAGDLADPVATESVFDVCFGGDFLFKVTQEVLDGLIALCFAQYEHRLDDFSREFG</sequence>
<feature type="region of interest" description="Disordered" evidence="1">
    <location>
        <begin position="45"/>
        <end position="106"/>
    </location>
</feature>